<comment type="caution">
    <text evidence="9">The sequence shown here is derived from an EMBL/GenBank/DDBJ whole genome shotgun (WGS) entry which is preliminary data.</text>
</comment>
<keyword evidence="2 6" id="KW-0889">Transcription antitermination</keyword>
<proteinExistence type="inferred from homology"/>
<evidence type="ECO:0000313" key="9">
    <source>
        <dbReference type="EMBL" id="GEM46068.1"/>
    </source>
</evidence>
<keyword evidence="3 6" id="KW-0694">RNA-binding</keyword>
<evidence type="ECO:0000256" key="4">
    <source>
        <dbReference type="ARBA" id="ARBA00023015"/>
    </source>
</evidence>
<evidence type="ECO:0000259" key="8">
    <source>
        <dbReference type="Pfam" id="PF01029"/>
    </source>
</evidence>
<keyword evidence="4 6" id="KW-0805">Transcription regulation</keyword>
<sequence length="175" mass="19836">MSDQTRRQKNQPTGSRRNSREFAFRVIFEAEQGKQDMQDTFSRVLAASRQGDSEVYPELTPEAEQFAEDLALTFDRNKDGVDQALKMSITGWTFSQMPQTDVNVLRIAATEMIFFRTDPPVVIESAIRMARRFGSDESGRFVNSVLDKLAKGLQDGSVPRPVQTRDVEHSEGEEQ</sequence>
<dbReference type="GO" id="GO:0031564">
    <property type="term" value="P:transcription antitermination"/>
    <property type="evidence" value="ECO:0007669"/>
    <property type="project" value="UniProtKB-KW"/>
</dbReference>
<dbReference type="Gene3D" id="1.10.940.10">
    <property type="entry name" value="NusB-like"/>
    <property type="match status" value="1"/>
</dbReference>
<comment type="function">
    <text evidence="6">Involved in transcription antitermination. Required for transcription of ribosomal RNA (rRNA) genes. Binds specifically to the boxA antiterminator sequence of the ribosomal RNA (rrn) operons.</text>
</comment>
<dbReference type="Proteomes" id="UP000321306">
    <property type="component" value="Unassembled WGS sequence"/>
</dbReference>
<dbReference type="Pfam" id="PF01029">
    <property type="entry name" value="NusB"/>
    <property type="match status" value="1"/>
</dbReference>
<dbReference type="AlphaFoldDB" id="A0A511N0U4"/>
<dbReference type="InterPro" id="IPR006027">
    <property type="entry name" value="NusB_RsmB_TIM44"/>
</dbReference>
<feature type="compositionally biased region" description="Basic and acidic residues" evidence="7">
    <location>
        <begin position="163"/>
        <end position="175"/>
    </location>
</feature>
<evidence type="ECO:0000256" key="1">
    <source>
        <dbReference type="ARBA" id="ARBA00005952"/>
    </source>
</evidence>
<feature type="domain" description="NusB/RsmB/TIM44" evidence="8">
    <location>
        <begin position="17"/>
        <end position="151"/>
    </location>
</feature>
<protein>
    <recommendedName>
        <fullName evidence="6">Transcription antitermination protein NusB</fullName>
    </recommendedName>
    <alternativeName>
        <fullName evidence="6">Antitermination factor NusB</fullName>
    </alternativeName>
</protein>
<dbReference type="HAMAP" id="MF_00073">
    <property type="entry name" value="NusB"/>
    <property type="match status" value="1"/>
</dbReference>
<dbReference type="GO" id="GO:0006353">
    <property type="term" value="P:DNA-templated transcription termination"/>
    <property type="evidence" value="ECO:0007669"/>
    <property type="project" value="UniProtKB-UniRule"/>
</dbReference>
<name>A0A511N0U4_DEIC1</name>
<gene>
    <name evidence="6 9" type="primary">nusB</name>
    <name evidence="9" type="ORF">DC3_17030</name>
</gene>
<dbReference type="PANTHER" id="PTHR11078">
    <property type="entry name" value="N UTILIZATION SUBSTANCE PROTEIN B-RELATED"/>
    <property type="match status" value="1"/>
</dbReference>
<reference evidence="9 10" key="1">
    <citation type="submission" date="2019-07" db="EMBL/GenBank/DDBJ databases">
        <title>Whole genome shotgun sequence of Deinococcus cellulosilyticus NBRC 106333.</title>
        <authorList>
            <person name="Hosoyama A."/>
            <person name="Uohara A."/>
            <person name="Ohji S."/>
            <person name="Ichikawa N."/>
        </authorList>
    </citation>
    <scope>NUCLEOTIDE SEQUENCE [LARGE SCALE GENOMIC DNA]</scope>
    <source>
        <strain evidence="9 10">NBRC 106333</strain>
    </source>
</reference>
<keyword evidence="10" id="KW-1185">Reference proteome</keyword>
<dbReference type="InterPro" id="IPR035926">
    <property type="entry name" value="NusB-like_sf"/>
</dbReference>
<evidence type="ECO:0000256" key="5">
    <source>
        <dbReference type="ARBA" id="ARBA00023163"/>
    </source>
</evidence>
<dbReference type="GO" id="GO:0005829">
    <property type="term" value="C:cytosol"/>
    <property type="evidence" value="ECO:0007669"/>
    <property type="project" value="TreeGrafter"/>
</dbReference>
<feature type="region of interest" description="Disordered" evidence="7">
    <location>
        <begin position="153"/>
        <end position="175"/>
    </location>
</feature>
<dbReference type="GO" id="GO:0003723">
    <property type="term" value="F:RNA binding"/>
    <property type="evidence" value="ECO:0007669"/>
    <property type="project" value="UniProtKB-UniRule"/>
</dbReference>
<dbReference type="EMBL" id="BJXB01000006">
    <property type="protein sequence ID" value="GEM46068.1"/>
    <property type="molecule type" value="Genomic_DNA"/>
</dbReference>
<dbReference type="OrthoDB" id="9811381at2"/>
<keyword evidence="5 6" id="KW-0804">Transcription</keyword>
<dbReference type="RefSeq" id="WP_146883888.1">
    <property type="nucleotide sequence ID" value="NZ_BJXB01000006.1"/>
</dbReference>
<evidence type="ECO:0000256" key="2">
    <source>
        <dbReference type="ARBA" id="ARBA00022814"/>
    </source>
</evidence>
<comment type="similarity">
    <text evidence="1 6">Belongs to the NusB family.</text>
</comment>
<evidence type="ECO:0000256" key="7">
    <source>
        <dbReference type="SAM" id="MobiDB-lite"/>
    </source>
</evidence>
<dbReference type="InterPro" id="IPR011605">
    <property type="entry name" value="NusB_fam"/>
</dbReference>
<dbReference type="SUPFAM" id="SSF48013">
    <property type="entry name" value="NusB-like"/>
    <property type="match status" value="1"/>
</dbReference>
<dbReference type="PANTHER" id="PTHR11078:SF3">
    <property type="entry name" value="ANTITERMINATION NUSB DOMAIN-CONTAINING PROTEIN"/>
    <property type="match status" value="1"/>
</dbReference>
<evidence type="ECO:0000256" key="6">
    <source>
        <dbReference type="HAMAP-Rule" id="MF_00073"/>
    </source>
</evidence>
<dbReference type="NCBIfam" id="TIGR01951">
    <property type="entry name" value="nusB"/>
    <property type="match status" value="1"/>
</dbReference>
<organism evidence="9 10">
    <name type="scientific">Deinococcus cellulosilyticus (strain DSM 18568 / NBRC 106333 / KACC 11606 / 5516J-15)</name>
    <dbReference type="NCBI Taxonomy" id="1223518"/>
    <lineage>
        <taxon>Bacteria</taxon>
        <taxon>Thermotogati</taxon>
        <taxon>Deinococcota</taxon>
        <taxon>Deinococci</taxon>
        <taxon>Deinococcales</taxon>
        <taxon>Deinococcaceae</taxon>
        <taxon>Deinococcus</taxon>
    </lineage>
</organism>
<accession>A0A511N0U4</accession>
<evidence type="ECO:0000256" key="3">
    <source>
        <dbReference type="ARBA" id="ARBA00022884"/>
    </source>
</evidence>
<evidence type="ECO:0000313" key="10">
    <source>
        <dbReference type="Proteomes" id="UP000321306"/>
    </source>
</evidence>